<feature type="region of interest" description="Disordered" evidence="1">
    <location>
        <begin position="249"/>
        <end position="300"/>
    </location>
</feature>
<evidence type="ECO:0000259" key="2">
    <source>
        <dbReference type="SMART" id="SM00860"/>
    </source>
</evidence>
<evidence type="ECO:0000256" key="1">
    <source>
        <dbReference type="SAM" id="MobiDB-lite"/>
    </source>
</evidence>
<dbReference type="Proteomes" id="UP000593567">
    <property type="component" value="Unassembled WGS sequence"/>
</dbReference>
<reference evidence="3" key="1">
    <citation type="submission" date="2020-06" db="EMBL/GenBank/DDBJ databases">
        <title>Draft genome of Bugula neritina, a colonial animal packing powerful symbionts and potential medicines.</title>
        <authorList>
            <person name="Rayko M."/>
        </authorList>
    </citation>
    <scope>NUCLEOTIDE SEQUENCE [LARGE SCALE GENOMIC DNA]</scope>
    <source>
        <strain evidence="3">Kwan_BN1</strain>
    </source>
</reference>
<evidence type="ECO:0000313" key="3">
    <source>
        <dbReference type="EMBL" id="KAF6020734.1"/>
    </source>
</evidence>
<dbReference type="InterPro" id="IPR039231">
    <property type="entry name" value="TPGS2"/>
</dbReference>
<dbReference type="PANTHER" id="PTHR31854">
    <property type="entry name" value="TUBULIN POLYGLUTAMYLASE COMPLEX SUBUNIT 2"/>
    <property type="match status" value="1"/>
</dbReference>
<dbReference type="PANTHER" id="PTHR31854:SF2">
    <property type="entry name" value="TUBULIN POLYGLUTAMYLASE COMPLEX SUBUNIT 2"/>
    <property type="match status" value="1"/>
</dbReference>
<evidence type="ECO:0000313" key="4">
    <source>
        <dbReference type="Proteomes" id="UP000593567"/>
    </source>
</evidence>
<dbReference type="SMART" id="SM00860">
    <property type="entry name" value="SMI1_KNR4"/>
    <property type="match status" value="1"/>
</dbReference>
<name>A0A7J7J4S9_BUGNE</name>
<organism evidence="3 4">
    <name type="scientific">Bugula neritina</name>
    <name type="common">Brown bryozoan</name>
    <name type="synonym">Sertularia neritina</name>
    <dbReference type="NCBI Taxonomy" id="10212"/>
    <lineage>
        <taxon>Eukaryota</taxon>
        <taxon>Metazoa</taxon>
        <taxon>Spiralia</taxon>
        <taxon>Lophotrochozoa</taxon>
        <taxon>Bryozoa</taxon>
        <taxon>Gymnolaemata</taxon>
        <taxon>Cheilostomatida</taxon>
        <taxon>Flustrina</taxon>
        <taxon>Buguloidea</taxon>
        <taxon>Bugulidae</taxon>
        <taxon>Bugula</taxon>
    </lineage>
</organism>
<feature type="domain" description="Knr4/Smi1-like" evidence="2">
    <location>
        <begin position="29"/>
        <end position="182"/>
    </location>
</feature>
<accession>A0A7J7J4S9</accession>
<gene>
    <name evidence="3" type="ORF">EB796_020984</name>
</gene>
<dbReference type="EMBL" id="VXIV02003148">
    <property type="protein sequence ID" value="KAF6020734.1"/>
    <property type="molecule type" value="Genomic_DNA"/>
</dbReference>
<dbReference type="InterPro" id="IPR018958">
    <property type="entry name" value="Knr4/Smi1-like_dom"/>
</dbReference>
<comment type="caution">
    <text evidence="3">The sequence shown here is derived from an EMBL/GenBank/DDBJ whole genome shotgun (WGS) entry which is preliminary data.</text>
</comment>
<dbReference type="OrthoDB" id="10249691at2759"/>
<dbReference type="AlphaFoldDB" id="A0A7J7J4S9"/>
<sequence length="300" mass="33224">MVERLTLGVVQSLGKRQGVCDVVIDQRGPADMAAINNWETTHCCTLPADIKQFYLTSNGFLLTWKVKIKDDVIPVGRMEINAVTRLDKIAGYACNAKDGKLGSYSLSEIDISADEDPSGIYPHFDSRSRVFELDPCNNLGKMCLVFHNTKQGVPGKEADYWFLDKALRWHFLTADFSSYFRIMISNLGLPQWHYLYTDVGISPAVQQWYSLYAPLSVESDANTDSSGSSSINAAEPVANHVDINRVFKGKEKKKPLPNASTNQAGYRRKAGSPQPNKAQQALRGSASAALMKSATSPFYR</sequence>
<proteinExistence type="predicted"/>
<protein>
    <submittedName>
        <fullName evidence="3">TPGS2</fullName>
    </submittedName>
</protein>
<keyword evidence="4" id="KW-1185">Reference proteome</keyword>